<dbReference type="SUPFAM" id="SSF48264">
    <property type="entry name" value="Cytochrome P450"/>
    <property type="match status" value="2"/>
</dbReference>
<accession>A0A9W8J1S2</accession>
<keyword evidence="7 13" id="KW-0479">Metal-binding</keyword>
<comment type="cofactor">
    <cofactor evidence="1 13">
        <name>heme</name>
        <dbReference type="ChEBI" id="CHEBI:30413"/>
    </cofactor>
</comment>
<evidence type="ECO:0000256" key="6">
    <source>
        <dbReference type="ARBA" id="ARBA00022692"/>
    </source>
</evidence>
<organism evidence="14 15">
    <name type="scientific">Candolleomyces eurysporus</name>
    <dbReference type="NCBI Taxonomy" id="2828524"/>
    <lineage>
        <taxon>Eukaryota</taxon>
        <taxon>Fungi</taxon>
        <taxon>Dikarya</taxon>
        <taxon>Basidiomycota</taxon>
        <taxon>Agaricomycotina</taxon>
        <taxon>Agaricomycetes</taxon>
        <taxon>Agaricomycetidae</taxon>
        <taxon>Agaricales</taxon>
        <taxon>Agaricineae</taxon>
        <taxon>Psathyrellaceae</taxon>
        <taxon>Candolleomyces</taxon>
    </lineage>
</organism>
<dbReference type="PRINTS" id="PR00465">
    <property type="entry name" value="EP450IV"/>
</dbReference>
<feature type="non-terminal residue" evidence="14">
    <location>
        <position position="581"/>
    </location>
</feature>
<evidence type="ECO:0000256" key="3">
    <source>
        <dbReference type="ARBA" id="ARBA00004721"/>
    </source>
</evidence>
<dbReference type="AlphaFoldDB" id="A0A9W8J1S2"/>
<evidence type="ECO:0008006" key="16">
    <source>
        <dbReference type="Google" id="ProtNLM"/>
    </source>
</evidence>
<dbReference type="InterPro" id="IPR001128">
    <property type="entry name" value="Cyt_P450"/>
</dbReference>
<feature type="binding site" description="axial binding residue" evidence="13">
    <location>
        <position position="517"/>
    </location>
    <ligand>
        <name>heme</name>
        <dbReference type="ChEBI" id="CHEBI:30413"/>
    </ligand>
    <ligandPart>
        <name>Fe</name>
        <dbReference type="ChEBI" id="CHEBI:18248"/>
    </ligandPart>
</feature>
<evidence type="ECO:0000256" key="9">
    <source>
        <dbReference type="ARBA" id="ARBA00023002"/>
    </source>
</evidence>
<gene>
    <name evidence="14" type="ORF">H1R20_g14187</name>
</gene>
<dbReference type="InterPro" id="IPR050121">
    <property type="entry name" value="Cytochrome_P450_monoxygenase"/>
</dbReference>
<name>A0A9W8J1S2_9AGAR</name>
<sequence length="581" mass="65235">MSSRPPIVEAAAAAAATLVAWRLLRYYLTPDPYSKLPGPPPESWANGNLFQFFNPNAWDFHEELAQKYGSFFRLHGFLGRGHLLHTYDPKAIYHLLIKDQNTFDETQNFLLMNTLIFGKGLLSTEGVHIRSSLFIVVLMLVHQACSIENSGKCSTLSFRLLICATKYPSSMMLATKYFRFSFPRTSTETYFSTSKLRDSILRQVSNGPREIDMLSWMTRTALELIGQSGLGYSFDPLTEDGQEHPFSTSVKELMKSIGKFMFSRFYVLPWAHKIGSPGFQRFIIKLLPWKDLHDMRDIVDTMHNTSTEIIQAKKRALLAGGDAIESEVGRVKANMAAAEEDRLTEGELLGQMSTITFAAMDTTSNALSRVLQLLSENPDIQTRLREEIREARQLHGDLQYDELVALPLLDAVCRETLRLHPPVPFVVREAMKDGVIPLSTPITTTDGKELNEVIVPRGTATLISIWACNRNPAVWGPDAKEWKPDRWLSPLPESVVDAHIPGVYSHLMTFIGGSRSCIGFKFSQLEMKVILSLLLESFQFAPTDKKVFWQLNGVVQPSLDKDGAKLQLPLKVSLAPPAPSK</sequence>
<evidence type="ECO:0000256" key="11">
    <source>
        <dbReference type="ARBA" id="ARBA00023033"/>
    </source>
</evidence>
<keyword evidence="5 13" id="KW-0349">Heme</keyword>
<dbReference type="GO" id="GO:0016705">
    <property type="term" value="F:oxidoreductase activity, acting on paired donors, with incorporation or reduction of molecular oxygen"/>
    <property type="evidence" value="ECO:0007669"/>
    <property type="project" value="InterPro"/>
</dbReference>
<comment type="subcellular location">
    <subcellularLocation>
        <location evidence="2">Membrane</location>
    </subcellularLocation>
</comment>
<dbReference type="InterPro" id="IPR036396">
    <property type="entry name" value="Cyt_P450_sf"/>
</dbReference>
<evidence type="ECO:0000256" key="10">
    <source>
        <dbReference type="ARBA" id="ARBA00023004"/>
    </source>
</evidence>
<dbReference type="PANTHER" id="PTHR24305:SF166">
    <property type="entry name" value="CYTOCHROME P450 12A4, MITOCHONDRIAL-RELATED"/>
    <property type="match status" value="1"/>
</dbReference>
<keyword evidence="9" id="KW-0560">Oxidoreductase</keyword>
<comment type="caution">
    <text evidence="14">The sequence shown here is derived from an EMBL/GenBank/DDBJ whole genome shotgun (WGS) entry which is preliminary data.</text>
</comment>
<dbReference type="EMBL" id="JANBPK010001473">
    <property type="protein sequence ID" value="KAJ2922915.1"/>
    <property type="molecule type" value="Genomic_DNA"/>
</dbReference>
<dbReference type="GO" id="GO:0020037">
    <property type="term" value="F:heme binding"/>
    <property type="evidence" value="ECO:0007669"/>
    <property type="project" value="InterPro"/>
</dbReference>
<proteinExistence type="inferred from homology"/>
<keyword evidence="6" id="KW-0812">Transmembrane</keyword>
<evidence type="ECO:0000256" key="1">
    <source>
        <dbReference type="ARBA" id="ARBA00001971"/>
    </source>
</evidence>
<evidence type="ECO:0000256" key="2">
    <source>
        <dbReference type="ARBA" id="ARBA00004370"/>
    </source>
</evidence>
<evidence type="ECO:0000313" key="15">
    <source>
        <dbReference type="Proteomes" id="UP001140091"/>
    </source>
</evidence>
<dbReference type="Pfam" id="PF00067">
    <property type="entry name" value="p450"/>
    <property type="match status" value="2"/>
</dbReference>
<protein>
    <recommendedName>
        <fullName evidence="16">Cytochrome P450</fullName>
    </recommendedName>
</protein>
<keyword evidence="8" id="KW-1133">Transmembrane helix</keyword>
<dbReference type="PRINTS" id="PR00385">
    <property type="entry name" value="P450"/>
</dbReference>
<dbReference type="OrthoDB" id="1470350at2759"/>
<keyword evidence="11" id="KW-0503">Monooxygenase</keyword>
<keyword evidence="10 13" id="KW-0408">Iron</keyword>
<dbReference type="Gene3D" id="1.10.630.10">
    <property type="entry name" value="Cytochrome P450"/>
    <property type="match status" value="1"/>
</dbReference>
<dbReference type="Proteomes" id="UP001140091">
    <property type="component" value="Unassembled WGS sequence"/>
</dbReference>
<keyword evidence="12" id="KW-0472">Membrane</keyword>
<dbReference type="InterPro" id="IPR002403">
    <property type="entry name" value="Cyt_P450_E_grp-IV"/>
</dbReference>
<evidence type="ECO:0000256" key="5">
    <source>
        <dbReference type="ARBA" id="ARBA00022617"/>
    </source>
</evidence>
<dbReference type="GO" id="GO:0005506">
    <property type="term" value="F:iron ion binding"/>
    <property type="evidence" value="ECO:0007669"/>
    <property type="project" value="InterPro"/>
</dbReference>
<dbReference type="GO" id="GO:0016020">
    <property type="term" value="C:membrane"/>
    <property type="evidence" value="ECO:0007669"/>
    <property type="project" value="UniProtKB-SubCell"/>
</dbReference>
<evidence type="ECO:0000256" key="8">
    <source>
        <dbReference type="ARBA" id="ARBA00022989"/>
    </source>
</evidence>
<reference evidence="14" key="1">
    <citation type="submission" date="2022-06" db="EMBL/GenBank/DDBJ databases">
        <title>Genome Sequence of Candolleomyces eurysporus.</title>
        <authorList>
            <person name="Buettner E."/>
        </authorList>
    </citation>
    <scope>NUCLEOTIDE SEQUENCE</scope>
    <source>
        <strain evidence="14">VTCC 930004</strain>
    </source>
</reference>
<evidence type="ECO:0000256" key="12">
    <source>
        <dbReference type="ARBA" id="ARBA00023136"/>
    </source>
</evidence>
<comment type="similarity">
    <text evidence="4">Belongs to the cytochrome P450 family.</text>
</comment>
<dbReference type="PANTHER" id="PTHR24305">
    <property type="entry name" value="CYTOCHROME P450"/>
    <property type="match status" value="1"/>
</dbReference>
<evidence type="ECO:0000313" key="14">
    <source>
        <dbReference type="EMBL" id="KAJ2922915.1"/>
    </source>
</evidence>
<dbReference type="GO" id="GO:0004497">
    <property type="term" value="F:monooxygenase activity"/>
    <property type="evidence" value="ECO:0007669"/>
    <property type="project" value="UniProtKB-KW"/>
</dbReference>
<keyword evidence="15" id="KW-1185">Reference proteome</keyword>
<comment type="pathway">
    <text evidence="3">Secondary metabolite biosynthesis; terpenoid biosynthesis.</text>
</comment>
<evidence type="ECO:0000256" key="4">
    <source>
        <dbReference type="ARBA" id="ARBA00010617"/>
    </source>
</evidence>
<evidence type="ECO:0000256" key="13">
    <source>
        <dbReference type="PIRSR" id="PIRSR602403-1"/>
    </source>
</evidence>
<evidence type="ECO:0000256" key="7">
    <source>
        <dbReference type="ARBA" id="ARBA00022723"/>
    </source>
</evidence>